<gene>
    <name evidence="1" type="ORF">E3O06_09165</name>
</gene>
<keyword evidence="2" id="KW-1185">Reference proteome</keyword>
<dbReference type="Pfam" id="PF01527">
    <property type="entry name" value="HTH_Tnp_1"/>
    <property type="match status" value="1"/>
</dbReference>
<dbReference type="AlphaFoldDB" id="A0A4V3I899"/>
<dbReference type="EMBL" id="SOEY01000018">
    <property type="protein sequence ID" value="TFB73377.1"/>
    <property type="molecule type" value="Genomic_DNA"/>
</dbReference>
<dbReference type="SUPFAM" id="SSF46689">
    <property type="entry name" value="Homeodomain-like"/>
    <property type="match status" value="1"/>
</dbReference>
<dbReference type="RefSeq" id="WP_134502962.1">
    <property type="nucleotide sequence ID" value="NZ_SOEY01000018.1"/>
</dbReference>
<sequence length="121" mass="13982">MVSGQWFFITSDWIANMARKERKAGDVTPEYRAEMVRLTLESGKPIAVMARELGIDDKTLWAWVDKARLDKIDPEGQLPVGARKRIRELEQQNARLSRDLAFEKKAGAFFRELDRDENDSL</sequence>
<dbReference type="InterPro" id="IPR002514">
    <property type="entry name" value="Transposase_8"/>
</dbReference>
<dbReference type="InterPro" id="IPR009057">
    <property type="entry name" value="Homeodomain-like_sf"/>
</dbReference>
<proteinExistence type="predicted"/>
<dbReference type="GO" id="GO:0006313">
    <property type="term" value="P:DNA transposition"/>
    <property type="evidence" value="ECO:0007669"/>
    <property type="project" value="InterPro"/>
</dbReference>
<dbReference type="Proteomes" id="UP000298173">
    <property type="component" value="Unassembled WGS sequence"/>
</dbReference>
<reference evidence="1 2" key="1">
    <citation type="submission" date="2019-03" db="EMBL/GenBank/DDBJ databases">
        <title>Genomics of glacier-inhabiting Cryobacterium strains.</title>
        <authorList>
            <person name="Liu Q."/>
            <person name="Xin Y.-H."/>
        </authorList>
    </citation>
    <scope>NUCLEOTIDE SEQUENCE [LARGE SCALE GENOMIC DNA]</scope>
    <source>
        <strain evidence="1 2">HLT2-23</strain>
    </source>
</reference>
<name>A0A4V3I899_9MICO</name>
<comment type="caution">
    <text evidence="1">The sequence shown here is derived from an EMBL/GenBank/DDBJ whole genome shotgun (WGS) entry which is preliminary data.</text>
</comment>
<protein>
    <recommendedName>
        <fullName evidence="3">Transposase</fullName>
    </recommendedName>
</protein>
<evidence type="ECO:0000313" key="2">
    <source>
        <dbReference type="Proteomes" id="UP000298173"/>
    </source>
</evidence>
<evidence type="ECO:0008006" key="3">
    <source>
        <dbReference type="Google" id="ProtNLM"/>
    </source>
</evidence>
<organism evidence="1 2">
    <name type="scientific">Cryobacterium glaciale</name>
    <dbReference type="NCBI Taxonomy" id="1259145"/>
    <lineage>
        <taxon>Bacteria</taxon>
        <taxon>Bacillati</taxon>
        <taxon>Actinomycetota</taxon>
        <taxon>Actinomycetes</taxon>
        <taxon>Micrococcales</taxon>
        <taxon>Microbacteriaceae</taxon>
        <taxon>Cryobacterium</taxon>
    </lineage>
</organism>
<dbReference type="GO" id="GO:0004803">
    <property type="term" value="F:transposase activity"/>
    <property type="evidence" value="ECO:0007669"/>
    <property type="project" value="InterPro"/>
</dbReference>
<evidence type="ECO:0000313" key="1">
    <source>
        <dbReference type="EMBL" id="TFB73377.1"/>
    </source>
</evidence>
<dbReference type="Gene3D" id="1.10.10.60">
    <property type="entry name" value="Homeodomain-like"/>
    <property type="match status" value="1"/>
</dbReference>
<dbReference type="OrthoDB" id="4379323at2"/>
<dbReference type="GO" id="GO:0003677">
    <property type="term" value="F:DNA binding"/>
    <property type="evidence" value="ECO:0007669"/>
    <property type="project" value="InterPro"/>
</dbReference>
<accession>A0A4V3I899</accession>